<evidence type="ECO:0000256" key="6">
    <source>
        <dbReference type="ARBA" id="ARBA00023136"/>
    </source>
</evidence>
<keyword evidence="10" id="KW-1185">Reference proteome</keyword>
<feature type="transmembrane region" description="Helical" evidence="7">
    <location>
        <begin position="415"/>
        <end position="437"/>
    </location>
</feature>
<dbReference type="InterPro" id="IPR003439">
    <property type="entry name" value="ABC_transporter-like_ATP-bd"/>
</dbReference>
<dbReference type="Proteomes" id="UP000287166">
    <property type="component" value="Unassembled WGS sequence"/>
</dbReference>
<keyword evidence="2" id="KW-0677">Repeat</keyword>
<feature type="transmembrane region" description="Helical" evidence="7">
    <location>
        <begin position="542"/>
        <end position="564"/>
    </location>
</feature>
<feature type="transmembrane region" description="Helical" evidence="7">
    <location>
        <begin position="139"/>
        <end position="159"/>
    </location>
</feature>
<feature type="transmembrane region" description="Helical" evidence="7">
    <location>
        <begin position="179"/>
        <end position="198"/>
    </location>
</feature>
<dbReference type="GO" id="GO:0000329">
    <property type="term" value="C:fungal-type vacuole membrane"/>
    <property type="evidence" value="ECO:0007669"/>
    <property type="project" value="TreeGrafter"/>
</dbReference>
<dbReference type="GO" id="GO:0005524">
    <property type="term" value="F:ATP binding"/>
    <property type="evidence" value="ECO:0007669"/>
    <property type="project" value="UniProtKB-KW"/>
</dbReference>
<evidence type="ECO:0000259" key="8">
    <source>
        <dbReference type="PROSITE" id="PS50893"/>
    </source>
</evidence>
<dbReference type="PANTHER" id="PTHR24223:SF353">
    <property type="entry name" value="ABC TRANSPORTER ATP-BINDING PROTEIN_PERMEASE VMR1-RELATED"/>
    <property type="match status" value="1"/>
</dbReference>
<comment type="caution">
    <text evidence="9">The sequence shown here is derived from an EMBL/GenBank/DDBJ whole genome shotgun (WGS) entry which is preliminary data.</text>
</comment>
<evidence type="ECO:0000256" key="3">
    <source>
        <dbReference type="ARBA" id="ARBA00022741"/>
    </source>
</evidence>
<dbReference type="GO" id="GO:0042626">
    <property type="term" value="F:ATPase-coupled transmembrane transporter activity"/>
    <property type="evidence" value="ECO:0007669"/>
    <property type="project" value="TreeGrafter"/>
</dbReference>
<dbReference type="STRING" id="139825.A0A401GP02"/>
<dbReference type="Pfam" id="PF00005">
    <property type="entry name" value="ABC_tran"/>
    <property type="match status" value="1"/>
</dbReference>
<dbReference type="GO" id="GO:0016887">
    <property type="term" value="F:ATP hydrolysis activity"/>
    <property type="evidence" value="ECO:0007669"/>
    <property type="project" value="InterPro"/>
</dbReference>
<keyword evidence="6 7" id="KW-0472">Membrane</keyword>
<feature type="transmembrane region" description="Helical" evidence="7">
    <location>
        <begin position="111"/>
        <end position="127"/>
    </location>
</feature>
<keyword evidence="4" id="KW-0067">ATP-binding</keyword>
<feature type="transmembrane region" description="Helical" evidence="7">
    <location>
        <begin position="313"/>
        <end position="333"/>
    </location>
</feature>
<dbReference type="Gene3D" id="1.20.1560.10">
    <property type="entry name" value="ABC transporter type 1, transmembrane domain"/>
    <property type="match status" value="1"/>
</dbReference>
<dbReference type="PANTHER" id="PTHR24223">
    <property type="entry name" value="ATP-BINDING CASSETTE SUB-FAMILY C"/>
    <property type="match status" value="1"/>
</dbReference>
<dbReference type="SUPFAM" id="SSF90123">
    <property type="entry name" value="ABC transporter transmembrane region"/>
    <property type="match status" value="1"/>
</dbReference>
<feature type="domain" description="ABC transporter" evidence="8">
    <location>
        <begin position="613"/>
        <end position="858"/>
    </location>
</feature>
<keyword evidence="1 7" id="KW-0812">Transmembrane</keyword>
<evidence type="ECO:0000256" key="1">
    <source>
        <dbReference type="ARBA" id="ARBA00022692"/>
    </source>
</evidence>
<dbReference type="RefSeq" id="XP_027614861.1">
    <property type="nucleotide sequence ID" value="XM_027759060.1"/>
</dbReference>
<evidence type="ECO:0000256" key="5">
    <source>
        <dbReference type="ARBA" id="ARBA00022989"/>
    </source>
</evidence>
<feature type="transmembrane region" description="Helical" evidence="7">
    <location>
        <begin position="353"/>
        <end position="375"/>
    </location>
</feature>
<gene>
    <name evidence="9" type="ORF">SCP_0510070</name>
</gene>
<feature type="transmembrane region" description="Helical" evidence="7">
    <location>
        <begin position="443"/>
        <end position="464"/>
    </location>
</feature>
<evidence type="ECO:0000256" key="4">
    <source>
        <dbReference type="ARBA" id="ARBA00022840"/>
    </source>
</evidence>
<proteinExistence type="predicted"/>
<evidence type="ECO:0000313" key="9">
    <source>
        <dbReference type="EMBL" id="GBE83948.1"/>
    </source>
</evidence>
<protein>
    <recommendedName>
        <fullName evidence="8">ABC transporter domain-containing protein</fullName>
    </recommendedName>
</protein>
<dbReference type="GeneID" id="38780865"/>
<dbReference type="OrthoDB" id="6500128at2759"/>
<dbReference type="InterPro" id="IPR027417">
    <property type="entry name" value="P-loop_NTPase"/>
</dbReference>
<dbReference type="Gene3D" id="3.40.50.300">
    <property type="entry name" value="P-loop containing nucleotide triphosphate hydrolases"/>
    <property type="match status" value="1"/>
</dbReference>
<dbReference type="FunFam" id="3.40.50.300:FF:003492">
    <property type="entry name" value="AGAP012735-PA"/>
    <property type="match status" value="1"/>
</dbReference>
<reference evidence="9 10" key="1">
    <citation type="journal article" date="2018" name="Sci. Rep.">
        <title>Genome sequence of the cauliflower mushroom Sparassis crispa (Hanabiratake) and its association with beneficial usage.</title>
        <authorList>
            <person name="Kiyama R."/>
            <person name="Furutani Y."/>
            <person name="Kawaguchi K."/>
            <person name="Nakanishi T."/>
        </authorList>
    </citation>
    <scope>NUCLEOTIDE SEQUENCE [LARGE SCALE GENOMIC DNA]</scope>
</reference>
<evidence type="ECO:0000256" key="2">
    <source>
        <dbReference type="ARBA" id="ARBA00022737"/>
    </source>
</evidence>
<dbReference type="InterPro" id="IPR036640">
    <property type="entry name" value="ABC1_TM_sf"/>
</dbReference>
<organism evidence="9 10">
    <name type="scientific">Sparassis crispa</name>
    <dbReference type="NCBI Taxonomy" id="139825"/>
    <lineage>
        <taxon>Eukaryota</taxon>
        <taxon>Fungi</taxon>
        <taxon>Dikarya</taxon>
        <taxon>Basidiomycota</taxon>
        <taxon>Agaricomycotina</taxon>
        <taxon>Agaricomycetes</taxon>
        <taxon>Polyporales</taxon>
        <taxon>Sparassidaceae</taxon>
        <taxon>Sparassis</taxon>
    </lineage>
</organism>
<dbReference type="SUPFAM" id="SSF52540">
    <property type="entry name" value="P-loop containing nucleoside triphosphate hydrolases"/>
    <property type="match status" value="1"/>
</dbReference>
<evidence type="ECO:0000256" key="7">
    <source>
        <dbReference type="SAM" id="Phobius"/>
    </source>
</evidence>
<dbReference type="AlphaFoldDB" id="A0A401GP02"/>
<dbReference type="EMBL" id="BFAD01000005">
    <property type="protein sequence ID" value="GBE83948.1"/>
    <property type="molecule type" value="Genomic_DNA"/>
</dbReference>
<accession>A0A401GP02</accession>
<dbReference type="InParanoid" id="A0A401GP02"/>
<name>A0A401GP02_9APHY</name>
<evidence type="ECO:0000313" key="10">
    <source>
        <dbReference type="Proteomes" id="UP000287166"/>
    </source>
</evidence>
<feature type="transmembrane region" description="Helical" evidence="7">
    <location>
        <begin position="77"/>
        <end position="99"/>
    </location>
</feature>
<dbReference type="PROSITE" id="PS50893">
    <property type="entry name" value="ABC_TRANSPORTER_2"/>
    <property type="match status" value="1"/>
</dbReference>
<sequence>MPEYPLGVAILLTTTAVCSFGVFLISAREGKIQLPVNVREQESLLNDPFDVTTSEDALDGTPVDEDSFWRRMRLWKLAIVLLLAGVLISDCVSLGWAIVEEYQTDLTVCSLRVLFAFYVFLVSARALNQQYSLHSESVIHLFVLTFVATALQCTTAILPSSRSIGAAAFGDVSVPLARWYNALVLYTSAFLIVVNIPCGPPLHCPSERIYSDKTLMLVNTREEANVCCVTGASVWDILCFSYCAKVVMLGSSAESIEIADLPIVPADIRIANIYAGMRAAMRRWKLRIRDWCPKLDSGWELTYRLVRVNAHSLILIFILASISAAIFYLSAFFLRRIISYLEKDPWRTDKGWAWVYCAGLFFSNVFVQLLTGQLFSVSPSFARMLYQLSSPPQQSGMVQKERVPVVVVGKRRRKLALFILIDSPVEITIGTIFLYKLLGVSCFFGLAITCLFLPLNHFAGKIVVGAQEKLMKARDERVSLLNEFMAWEGSFEARVLKVRERELKGHSGASLRSLIEFLGRHAACCVNTNSTPFYWTWAVTRWLSACFNLLSSAVVGITGLIAILTPSISVSLAGFTLAFASTVTNDLLFLSRWFVALEQSMVEVERIKEFSEIKREPPEFVEQRPPASWPEHGAIKCENLVIRYAPELPNVPHSLSLEIKPSEKVEGRILIDDLDIAQLGLTDLRSKLTIIPQDPTILSGTLRSMLDVFDEYEDAEIYEALRCVHLIPSADTPAEDSGTLNANVNVFRNLESPVSEGGENFSTGEKQLLCMPRAILKCSRVLLMDEATASVDYATDELIGKTIRQEFADSTILTIAHRLRTVIDYDKIMLPEEGRIVEFDKPAVLLADPDSKFCSLCKATGKNEFAVLKAGVRS</sequence>
<feature type="transmembrane region" description="Helical" evidence="7">
    <location>
        <begin position="6"/>
        <end position="25"/>
    </location>
</feature>
<keyword evidence="3" id="KW-0547">Nucleotide-binding</keyword>
<keyword evidence="5 7" id="KW-1133">Transmembrane helix</keyword>
<dbReference type="InterPro" id="IPR050173">
    <property type="entry name" value="ABC_transporter_C-like"/>
</dbReference>